<organism evidence="2 3">
    <name type="scientific">Cognatilysobacter xinjiangensis</name>
    <dbReference type="NCBI Taxonomy" id="546892"/>
    <lineage>
        <taxon>Bacteria</taxon>
        <taxon>Pseudomonadati</taxon>
        <taxon>Pseudomonadota</taxon>
        <taxon>Gammaproteobacteria</taxon>
        <taxon>Lysobacterales</taxon>
        <taxon>Lysobacteraceae</taxon>
        <taxon>Cognatilysobacter</taxon>
    </lineage>
</organism>
<evidence type="ECO:0000313" key="3">
    <source>
        <dbReference type="Proteomes" id="UP000643403"/>
    </source>
</evidence>
<dbReference type="Pfam" id="PF08242">
    <property type="entry name" value="Methyltransf_12"/>
    <property type="match status" value="1"/>
</dbReference>
<protein>
    <recommendedName>
        <fullName evidence="1">Methyltransferase type 12 domain-containing protein</fullName>
    </recommendedName>
</protein>
<comment type="caution">
    <text evidence="2">The sequence shown here is derived from an EMBL/GenBank/DDBJ whole genome shotgun (WGS) entry which is preliminary data.</text>
</comment>
<dbReference type="PANTHER" id="PTHR43861:SF1">
    <property type="entry name" value="TRANS-ACONITATE 2-METHYLTRANSFERASE"/>
    <property type="match status" value="1"/>
</dbReference>
<dbReference type="SUPFAM" id="SSF53335">
    <property type="entry name" value="S-adenosyl-L-methionine-dependent methyltransferases"/>
    <property type="match status" value="1"/>
</dbReference>
<evidence type="ECO:0000313" key="2">
    <source>
        <dbReference type="EMBL" id="GGZ70948.1"/>
    </source>
</evidence>
<gene>
    <name evidence="2" type="ORF">GCM10008101_26640</name>
</gene>
<feature type="domain" description="Methyltransferase type 12" evidence="1">
    <location>
        <begin position="73"/>
        <end position="172"/>
    </location>
</feature>
<proteinExistence type="predicted"/>
<sequence length="326" mass="36901">MKMDYQERLAQERERFDAEVCVHDLPEIFHYWSNKYLRPLINSFGYDNIEDFFATEIAAMSGTVGRKIRIASVGCGDCSPEIQIAKRLVDKGVNDFHISCIDISPGALERGLQQIRESDLESRLSPVVHDFNAGLPPGEFDVVVANQSLHHVVELEVLFDSIRSRIANGGCLLVSDMIGRNGHQRWPEAKALVDEIWPWLPPSYRFNRQLQRQEDEFLDWDCSAEGFEGIRAQDVLPLMLERFQPSVFIAWGNIIDVFIDRGFGHSFHGRTAWDLHFIDRVHELDSAAIAAGHIKPTHLLGRFQSESNACIHVPGLGPADAVRRTA</sequence>
<dbReference type="EMBL" id="BMXY01000004">
    <property type="protein sequence ID" value="GGZ70948.1"/>
    <property type="molecule type" value="Genomic_DNA"/>
</dbReference>
<dbReference type="InterPro" id="IPR029063">
    <property type="entry name" value="SAM-dependent_MTases_sf"/>
</dbReference>
<name>A0ABQ3CAY7_9GAMM</name>
<reference evidence="3" key="1">
    <citation type="journal article" date="2019" name="Int. J. Syst. Evol. Microbiol.">
        <title>The Global Catalogue of Microorganisms (GCM) 10K type strain sequencing project: providing services to taxonomists for standard genome sequencing and annotation.</title>
        <authorList>
            <consortium name="The Broad Institute Genomics Platform"/>
            <consortium name="The Broad Institute Genome Sequencing Center for Infectious Disease"/>
            <person name="Wu L."/>
            <person name="Ma J."/>
        </authorList>
    </citation>
    <scope>NUCLEOTIDE SEQUENCE [LARGE SCALE GENOMIC DNA]</scope>
    <source>
        <strain evidence="3">KCTC 22558</strain>
    </source>
</reference>
<keyword evidence="3" id="KW-1185">Reference proteome</keyword>
<accession>A0ABQ3CAY7</accession>
<dbReference type="InterPro" id="IPR013217">
    <property type="entry name" value="Methyltransf_12"/>
</dbReference>
<dbReference type="Proteomes" id="UP000643403">
    <property type="component" value="Unassembled WGS sequence"/>
</dbReference>
<dbReference type="RefSeq" id="WP_189450795.1">
    <property type="nucleotide sequence ID" value="NZ_BMXY01000004.1"/>
</dbReference>
<evidence type="ECO:0000259" key="1">
    <source>
        <dbReference type="Pfam" id="PF08242"/>
    </source>
</evidence>
<dbReference type="PANTHER" id="PTHR43861">
    <property type="entry name" value="TRANS-ACONITATE 2-METHYLTRANSFERASE-RELATED"/>
    <property type="match status" value="1"/>
</dbReference>
<dbReference type="Gene3D" id="3.40.50.150">
    <property type="entry name" value="Vaccinia Virus protein VP39"/>
    <property type="match status" value="1"/>
</dbReference>
<dbReference type="CDD" id="cd02440">
    <property type="entry name" value="AdoMet_MTases"/>
    <property type="match status" value="1"/>
</dbReference>